<dbReference type="SUPFAM" id="SSF50882">
    <property type="entry name" value="beta-Barrel protease inhibitors"/>
    <property type="match status" value="1"/>
</dbReference>
<evidence type="ECO:0000313" key="4">
    <source>
        <dbReference type="EMBL" id="SFZ85265.1"/>
    </source>
</evidence>
<feature type="chain" id="PRO_5009678539" evidence="2">
    <location>
        <begin position="26"/>
        <end position="259"/>
    </location>
</feature>
<dbReference type="Proteomes" id="UP000183447">
    <property type="component" value="Unassembled WGS sequence"/>
</dbReference>
<dbReference type="Pfam" id="PF02974">
    <property type="entry name" value="Inh"/>
    <property type="match status" value="1"/>
</dbReference>
<dbReference type="STRING" id="665118.SAMN02983003_2477"/>
<accession>A0A1K2HYV1</accession>
<dbReference type="Gene3D" id="2.40.128.10">
    <property type="match status" value="1"/>
</dbReference>
<evidence type="ECO:0000256" key="1">
    <source>
        <dbReference type="ARBA" id="ARBA00022729"/>
    </source>
</evidence>
<feature type="signal peptide" evidence="2">
    <location>
        <begin position="1"/>
        <end position="25"/>
    </location>
</feature>
<protein>
    <submittedName>
        <fullName evidence="4">Protease inhibitor Inh</fullName>
    </submittedName>
</protein>
<keyword evidence="5" id="KW-1185">Reference proteome</keyword>
<dbReference type="RefSeq" id="WP_072343360.1">
    <property type="nucleotide sequence ID" value="NZ_FPKU01000002.1"/>
</dbReference>
<dbReference type="AlphaFoldDB" id="A0A1K2HYV1"/>
<name>A0A1K2HYV1_9HYPH</name>
<evidence type="ECO:0000256" key="2">
    <source>
        <dbReference type="SAM" id="SignalP"/>
    </source>
</evidence>
<organism evidence="4 5">
    <name type="scientific">Devosia enhydra</name>
    <dbReference type="NCBI Taxonomy" id="665118"/>
    <lineage>
        <taxon>Bacteria</taxon>
        <taxon>Pseudomonadati</taxon>
        <taxon>Pseudomonadota</taxon>
        <taxon>Alphaproteobacteria</taxon>
        <taxon>Hyphomicrobiales</taxon>
        <taxon>Devosiaceae</taxon>
        <taxon>Devosia</taxon>
    </lineage>
</organism>
<evidence type="ECO:0000313" key="5">
    <source>
        <dbReference type="Proteomes" id="UP000183447"/>
    </source>
</evidence>
<dbReference type="EMBL" id="FPKU01000002">
    <property type="protein sequence ID" value="SFZ85265.1"/>
    <property type="molecule type" value="Genomic_DNA"/>
</dbReference>
<evidence type="ECO:0000259" key="3">
    <source>
        <dbReference type="Pfam" id="PF02974"/>
    </source>
</evidence>
<dbReference type="OrthoDB" id="7948963at2"/>
<dbReference type="PROSITE" id="PS51257">
    <property type="entry name" value="PROKAR_LIPOPROTEIN"/>
    <property type="match status" value="1"/>
</dbReference>
<dbReference type="InterPro" id="IPR021140">
    <property type="entry name" value="Inh/Omp19"/>
</dbReference>
<dbReference type="GO" id="GO:0004866">
    <property type="term" value="F:endopeptidase inhibitor activity"/>
    <property type="evidence" value="ECO:0007669"/>
    <property type="project" value="InterPro"/>
</dbReference>
<sequence>MTRLARNSAALATLLVAAVTLSACSSTGSGAVTAHNMAPEPAMPVIDSAVATASLPPIGPDGQVTQAPLGQPMQQGAIGTPVYGQQFPQNPQAYPQQYPPQVAGGQPVYGQPTISSLPNPGAPVVYPPMGDPLAPAPGVASADPSFVTLDAVGSMPNTGARDLSGGLTVAKLLGGWTIVSGPDQCRLNLTQTAKSGTSRYRASSPGCTMPGLKVVASWQLAGNQVQLFDENNDIVAQLMLSGNRFIGVLSGGQGISMVG</sequence>
<gene>
    <name evidence="4" type="ORF">SAMN02983003_2477</name>
</gene>
<reference evidence="4 5" key="1">
    <citation type="submission" date="2016-11" db="EMBL/GenBank/DDBJ databases">
        <authorList>
            <person name="Jaros S."/>
            <person name="Januszkiewicz K."/>
            <person name="Wedrychowicz H."/>
        </authorList>
    </citation>
    <scope>NUCLEOTIDE SEQUENCE [LARGE SCALE GENOMIC DNA]</scope>
    <source>
        <strain evidence="4 5">ATCC 23634</strain>
    </source>
</reference>
<feature type="domain" description="Alkaline proteinase inhibitor/ Outer membrane lipoprotein Omp19" evidence="3">
    <location>
        <begin position="169"/>
        <end position="257"/>
    </location>
</feature>
<keyword evidence="1 2" id="KW-0732">Signal</keyword>
<dbReference type="InterPro" id="IPR016085">
    <property type="entry name" value="Protease_inh_B-barrel_dom"/>
</dbReference>
<proteinExistence type="predicted"/>